<keyword evidence="1" id="KW-0812">Transmembrane</keyword>
<feature type="transmembrane region" description="Helical" evidence="1">
    <location>
        <begin position="23"/>
        <end position="45"/>
    </location>
</feature>
<name>A0A9P4LN48_9PLEO</name>
<organism evidence="2 3">
    <name type="scientific">Setomelanomma holmii</name>
    <dbReference type="NCBI Taxonomy" id="210430"/>
    <lineage>
        <taxon>Eukaryota</taxon>
        <taxon>Fungi</taxon>
        <taxon>Dikarya</taxon>
        <taxon>Ascomycota</taxon>
        <taxon>Pezizomycotina</taxon>
        <taxon>Dothideomycetes</taxon>
        <taxon>Pleosporomycetidae</taxon>
        <taxon>Pleosporales</taxon>
        <taxon>Pleosporineae</taxon>
        <taxon>Phaeosphaeriaceae</taxon>
        <taxon>Setomelanomma</taxon>
    </lineage>
</organism>
<protein>
    <submittedName>
        <fullName evidence="2">Uncharacterized protein</fullName>
    </submittedName>
</protein>
<feature type="transmembrane region" description="Helical" evidence="1">
    <location>
        <begin position="225"/>
        <end position="249"/>
    </location>
</feature>
<keyword evidence="1" id="KW-0472">Membrane</keyword>
<sequence length="493" mass="56740">MDTPGLTIYDLPSMSPNWDRVGVFYISFCVTWTTIVLVGMAFCWYNRHLPMLRVRALSLGFGSVIFLHLYWIMAQITYPVGATMPVVIAYIVQYFIMGIWFPLGIALFHASNLRFLQVARLQQQFAHPDLERRESRSTVTRPLWIDKIQNMDYGSKIIWLITAGMVVQTLLTTGMWLACKKHHPSFGIEWWLSVVWQFIWTWGVAPFLIWRTWGIRETMGWRTQTIGACLSGLHATPMFLTASYCPAFYTSKVNMYFPSSQWIHLNTMFIEIFTVFVPAYLVIKTQLMNRQVAYNNKKWETASEATTIRVLHPSEKGSSIELVDSRDFLGRSTSNHTDHLMTMSALTRVLNEHPGPLQEFSAYHDFPGENIAFLTRVAQWKQTWSAKSTRRGVPTELSSSHLKDLESVFESSARLICGEVRTDPALPFVFDLPPSWHSDESNMTLFARYTGEIPPQFGFGVFDEVQRHVKDLVLVNTWPKEREYGFGEKCGFG</sequence>
<evidence type="ECO:0000313" key="3">
    <source>
        <dbReference type="Proteomes" id="UP000799777"/>
    </source>
</evidence>
<dbReference type="Proteomes" id="UP000799777">
    <property type="component" value="Unassembled WGS sequence"/>
</dbReference>
<dbReference type="AlphaFoldDB" id="A0A9P4LN48"/>
<dbReference type="OrthoDB" id="5313079at2759"/>
<evidence type="ECO:0000256" key="1">
    <source>
        <dbReference type="SAM" id="Phobius"/>
    </source>
</evidence>
<keyword evidence="1" id="KW-1133">Transmembrane helix</keyword>
<gene>
    <name evidence="2" type="ORF">EK21DRAFT_99593</name>
</gene>
<dbReference type="EMBL" id="ML978179">
    <property type="protein sequence ID" value="KAF2031653.1"/>
    <property type="molecule type" value="Genomic_DNA"/>
</dbReference>
<accession>A0A9P4LN48</accession>
<feature type="transmembrane region" description="Helical" evidence="1">
    <location>
        <begin position="157"/>
        <end position="178"/>
    </location>
</feature>
<feature type="transmembrane region" description="Helical" evidence="1">
    <location>
        <begin position="190"/>
        <end position="213"/>
    </location>
</feature>
<keyword evidence="3" id="KW-1185">Reference proteome</keyword>
<comment type="caution">
    <text evidence="2">The sequence shown here is derived from an EMBL/GenBank/DDBJ whole genome shotgun (WGS) entry which is preliminary data.</text>
</comment>
<feature type="transmembrane region" description="Helical" evidence="1">
    <location>
        <begin position="261"/>
        <end position="283"/>
    </location>
</feature>
<feature type="transmembrane region" description="Helical" evidence="1">
    <location>
        <begin position="88"/>
        <end position="110"/>
    </location>
</feature>
<proteinExistence type="predicted"/>
<evidence type="ECO:0000313" key="2">
    <source>
        <dbReference type="EMBL" id="KAF2031653.1"/>
    </source>
</evidence>
<feature type="transmembrane region" description="Helical" evidence="1">
    <location>
        <begin position="57"/>
        <end position="76"/>
    </location>
</feature>
<reference evidence="2" key="1">
    <citation type="journal article" date="2020" name="Stud. Mycol.">
        <title>101 Dothideomycetes genomes: a test case for predicting lifestyles and emergence of pathogens.</title>
        <authorList>
            <person name="Haridas S."/>
            <person name="Albert R."/>
            <person name="Binder M."/>
            <person name="Bloem J."/>
            <person name="Labutti K."/>
            <person name="Salamov A."/>
            <person name="Andreopoulos B."/>
            <person name="Baker S."/>
            <person name="Barry K."/>
            <person name="Bills G."/>
            <person name="Bluhm B."/>
            <person name="Cannon C."/>
            <person name="Castanera R."/>
            <person name="Culley D."/>
            <person name="Daum C."/>
            <person name="Ezra D."/>
            <person name="Gonzalez J."/>
            <person name="Henrissat B."/>
            <person name="Kuo A."/>
            <person name="Liang C."/>
            <person name="Lipzen A."/>
            <person name="Lutzoni F."/>
            <person name="Magnuson J."/>
            <person name="Mondo S."/>
            <person name="Nolan M."/>
            <person name="Ohm R."/>
            <person name="Pangilinan J."/>
            <person name="Park H.-J."/>
            <person name="Ramirez L."/>
            <person name="Alfaro M."/>
            <person name="Sun H."/>
            <person name="Tritt A."/>
            <person name="Yoshinaga Y."/>
            <person name="Zwiers L.-H."/>
            <person name="Turgeon B."/>
            <person name="Goodwin S."/>
            <person name="Spatafora J."/>
            <person name="Crous P."/>
            <person name="Grigoriev I."/>
        </authorList>
    </citation>
    <scope>NUCLEOTIDE SEQUENCE</scope>
    <source>
        <strain evidence="2">CBS 110217</strain>
    </source>
</reference>